<evidence type="ECO:0000256" key="6">
    <source>
        <dbReference type="ARBA" id="ARBA00022490"/>
    </source>
</evidence>
<evidence type="ECO:0000256" key="18">
    <source>
        <dbReference type="SAM" id="MobiDB-lite"/>
    </source>
</evidence>
<keyword evidence="12" id="KW-0802">TPR repeat</keyword>
<keyword evidence="11" id="KW-0833">Ubl conjugation pathway</keyword>
<comment type="pathway">
    <text evidence="3">Protein modification; protein ubiquitination.</text>
</comment>
<proteinExistence type="inferred from homology"/>
<evidence type="ECO:0000256" key="10">
    <source>
        <dbReference type="ARBA" id="ARBA00022776"/>
    </source>
</evidence>
<evidence type="ECO:0000256" key="3">
    <source>
        <dbReference type="ARBA" id="ARBA00004906"/>
    </source>
</evidence>
<dbReference type="InterPro" id="IPR037679">
    <property type="entry name" value="Apc5"/>
</dbReference>
<evidence type="ECO:0000256" key="7">
    <source>
        <dbReference type="ARBA" id="ARBA00022553"/>
    </source>
</evidence>
<evidence type="ECO:0000256" key="17">
    <source>
        <dbReference type="ARBA" id="ARBA00045696"/>
    </source>
</evidence>
<keyword evidence="10" id="KW-0498">Mitosis</keyword>
<accession>A0A2T7NMF8</accession>
<evidence type="ECO:0000256" key="11">
    <source>
        <dbReference type="ARBA" id="ARBA00022786"/>
    </source>
</evidence>
<dbReference type="Pfam" id="PF12862">
    <property type="entry name" value="ANAPC5"/>
    <property type="match status" value="2"/>
</dbReference>
<dbReference type="GO" id="GO:0070979">
    <property type="term" value="P:protein K11-linked ubiquitination"/>
    <property type="evidence" value="ECO:0007669"/>
    <property type="project" value="TreeGrafter"/>
</dbReference>
<keyword evidence="14" id="KW-0539">Nucleus</keyword>
<keyword evidence="22" id="KW-1185">Reference proteome</keyword>
<dbReference type="GO" id="GO:0005680">
    <property type="term" value="C:anaphase-promoting complex"/>
    <property type="evidence" value="ECO:0007669"/>
    <property type="project" value="InterPro"/>
</dbReference>
<keyword evidence="6" id="KW-0963">Cytoplasm</keyword>
<evidence type="ECO:0000313" key="21">
    <source>
        <dbReference type="EMBL" id="PVD22360.1"/>
    </source>
</evidence>
<dbReference type="InterPro" id="IPR011990">
    <property type="entry name" value="TPR-like_helical_dom_sf"/>
</dbReference>
<comment type="function">
    <text evidence="17">Component of the anaphase promoting complex/cyclosome (APC/C), a cell cycle-regulated E3 ubiquitin ligase that controls progression through mitosis and the G1 phase of the cell cycle. The APC/C complex acts by mediating ubiquitination and subsequent degradation of target proteins: it mainly mediates the formation of 'Lys-11'-linked polyubiquitin chains and, to a lower extent, the formation of 'Lys-48'- and 'Lys-63'-linked polyubiquitin chains. The APC/C complex catalyzes assembly of branched 'Lys-11'-/'Lys-48'-linked branched ubiquitin chains on target proteins.</text>
</comment>
<organism evidence="21 22">
    <name type="scientific">Pomacea canaliculata</name>
    <name type="common">Golden apple snail</name>
    <dbReference type="NCBI Taxonomy" id="400727"/>
    <lineage>
        <taxon>Eukaryota</taxon>
        <taxon>Metazoa</taxon>
        <taxon>Spiralia</taxon>
        <taxon>Lophotrochozoa</taxon>
        <taxon>Mollusca</taxon>
        <taxon>Gastropoda</taxon>
        <taxon>Caenogastropoda</taxon>
        <taxon>Architaenioglossa</taxon>
        <taxon>Ampullarioidea</taxon>
        <taxon>Ampullariidae</taxon>
        <taxon>Pomacea</taxon>
    </lineage>
</organism>
<dbReference type="GO" id="GO:0005819">
    <property type="term" value="C:spindle"/>
    <property type="evidence" value="ECO:0007669"/>
    <property type="project" value="UniProtKB-SubCell"/>
</dbReference>
<keyword evidence="15" id="KW-0131">Cell cycle</keyword>
<sequence length="784" mass="88627">MSGSSDDPFHIGPFSSRSTKEQITPHKLSLLVLLHEYQVMRGFIPATDMDDSTSCRGVALVNFTEREKRHFMTTMLDLLQCPDLKIKDLKARLQPLLHPQLMSSFLYRLEQFKLEGSMAVMDFIDTLGSYVYSNHNDMLIHRSSVAGIFVRRLWLSFSRLSFSQVCDFHARLCTYIQEGEQMEVSSACLTDSFMNFCTSQSMPRGLHLEDISNDSDDTCQNRAYFSQKQAEFFIAQQAQLLSHDENKALSPNKLQEQVTAILQANPDLAEAHFLSYLNSLRVKEYCSALHSLYHYFDRNARLMGEVTPSKKWEEEVSRRYAALNLAALHSQFDHKVEARAALLEAIRMAQEANDHVCLQHALAWLNLLSDQGTQKTASQMERSIAKSGELSLPVNVTITLCMCICACLYACVCVHANCSVLEYMMKSNVINCQHSLYAMMAVSGAQRAALWSYYGNRECASMCAQTVLCLNTSESGVFYNGEPICMALCHLARHHADKGAYSCAMEILQHARQRFPPHTKHAYLWQMCQQYIMFERALLAGRWAEAERAAGNVRALNDAEGRLLQAILHREQGEVNTSLSLLHTLVDLSSSSNDFLPDLKCRILLALAEVYLLTGNHTAALPHLANCLTHANTHHLVYLAAMSTMHLAVIQLRMKLPSQALNLLETVMLTVLSHGSSYDRARLLFIYVRCKVASASLSHFTQRTFGELMLDACCLMTTVVRLFESIEATSRVKDAVYYLARLYHQLGNTAERNRCAHRFKQLDQQVPTLAAVRFLGNRVPSKFR</sequence>
<evidence type="ECO:0000256" key="2">
    <source>
        <dbReference type="ARBA" id="ARBA00004186"/>
    </source>
</evidence>
<dbReference type="Proteomes" id="UP000245119">
    <property type="component" value="Linkage Group LG11"/>
</dbReference>
<evidence type="ECO:0000256" key="13">
    <source>
        <dbReference type="ARBA" id="ARBA00023212"/>
    </source>
</evidence>
<dbReference type="Gene3D" id="1.25.40.10">
    <property type="entry name" value="Tetratricopeptide repeat domain"/>
    <property type="match status" value="1"/>
</dbReference>
<keyword evidence="9" id="KW-0677">Repeat</keyword>
<dbReference type="EMBL" id="PZQS01000011">
    <property type="protein sequence ID" value="PVD22360.1"/>
    <property type="molecule type" value="Genomic_DNA"/>
</dbReference>
<dbReference type="CDD" id="cd16270">
    <property type="entry name" value="Apc5_N"/>
    <property type="match status" value="1"/>
</dbReference>
<dbReference type="AlphaFoldDB" id="A0A2T7NMF8"/>
<comment type="similarity">
    <text evidence="4">Belongs to the APC5 family.</text>
</comment>
<dbReference type="STRING" id="400727.A0A2T7NMF8"/>
<evidence type="ECO:0000256" key="16">
    <source>
        <dbReference type="ARBA" id="ARBA00031069"/>
    </source>
</evidence>
<keyword evidence="7" id="KW-0597">Phosphoprotein</keyword>
<dbReference type="InterPro" id="IPR026000">
    <property type="entry name" value="Apc5_dom"/>
</dbReference>
<comment type="caution">
    <text evidence="21">The sequence shown here is derived from an EMBL/GenBank/DDBJ whole genome shotgun (WGS) entry which is preliminary data.</text>
</comment>
<dbReference type="InterPro" id="IPR048968">
    <property type="entry name" value="Apc5_N"/>
</dbReference>
<evidence type="ECO:0000256" key="1">
    <source>
        <dbReference type="ARBA" id="ARBA00004123"/>
    </source>
</evidence>
<evidence type="ECO:0000259" key="20">
    <source>
        <dbReference type="Pfam" id="PF21371"/>
    </source>
</evidence>
<dbReference type="PANTHER" id="PTHR12830">
    <property type="entry name" value="ANAPHASE-PROMOTING COMPLEX SUBUNIT 5"/>
    <property type="match status" value="1"/>
</dbReference>
<evidence type="ECO:0000256" key="15">
    <source>
        <dbReference type="ARBA" id="ARBA00023306"/>
    </source>
</evidence>
<dbReference type="GO" id="GO:0031145">
    <property type="term" value="P:anaphase-promoting complex-dependent catabolic process"/>
    <property type="evidence" value="ECO:0007669"/>
    <property type="project" value="TreeGrafter"/>
</dbReference>
<feature type="domain" description="Anaphase-promoting complex subunit 5" evidence="19">
    <location>
        <begin position="272"/>
        <end position="370"/>
    </location>
</feature>
<protein>
    <recommendedName>
        <fullName evidence="5">Anaphase-promoting complex subunit 5</fullName>
    </recommendedName>
    <alternativeName>
        <fullName evidence="16">Cyclosome subunit 5</fullName>
    </alternativeName>
</protein>
<dbReference type="SUPFAM" id="SSF48452">
    <property type="entry name" value="TPR-like"/>
    <property type="match status" value="1"/>
</dbReference>
<evidence type="ECO:0000256" key="14">
    <source>
        <dbReference type="ARBA" id="ARBA00023242"/>
    </source>
</evidence>
<dbReference type="UniPathway" id="UPA00143"/>
<comment type="subcellular location">
    <subcellularLocation>
        <location evidence="2">Cytoplasm</location>
        <location evidence="2">Cytoskeleton</location>
        <location evidence="2">Spindle</location>
    </subcellularLocation>
    <subcellularLocation>
        <location evidence="1">Nucleus</location>
    </subcellularLocation>
</comment>
<evidence type="ECO:0000256" key="12">
    <source>
        <dbReference type="ARBA" id="ARBA00022803"/>
    </source>
</evidence>
<feature type="domain" description="Anaphase-promoting complex subunit 5 N-terminal" evidence="20">
    <location>
        <begin position="54"/>
        <end position="181"/>
    </location>
</feature>
<evidence type="ECO:0000313" key="22">
    <source>
        <dbReference type="Proteomes" id="UP000245119"/>
    </source>
</evidence>
<evidence type="ECO:0000259" key="19">
    <source>
        <dbReference type="Pfam" id="PF12862"/>
    </source>
</evidence>
<keyword evidence="13" id="KW-0206">Cytoskeleton</keyword>
<keyword evidence="8" id="KW-0132">Cell division</keyword>
<dbReference type="OrthoDB" id="2504561at2759"/>
<evidence type="ECO:0000256" key="9">
    <source>
        <dbReference type="ARBA" id="ARBA00022737"/>
    </source>
</evidence>
<gene>
    <name evidence="21" type="ORF">C0Q70_18170</name>
</gene>
<evidence type="ECO:0000256" key="8">
    <source>
        <dbReference type="ARBA" id="ARBA00022618"/>
    </source>
</evidence>
<dbReference type="GO" id="GO:0045842">
    <property type="term" value="P:positive regulation of mitotic metaphase/anaphase transition"/>
    <property type="evidence" value="ECO:0007669"/>
    <property type="project" value="TreeGrafter"/>
</dbReference>
<feature type="region of interest" description="Disordered" evidence="18">
    <location>
        <begin position="1"/>
        <end position="20"/>
    </location>
</feature>
<feature type="domain" description="Anaphase-promoting complex subunit 5" evidence="19">
    <location>
        <begin position="613"/>
        <end position="662"/>
    </location>
</feature>
<evidence type="ECO:0000256" key="4">
    <source>
        <dbReference type="ARBA" id="ARBA00007450"/>
    </source>
</evidence>
<dbReference type="GO" id="GO:0051301">
    <property type="term" value="P:cell division"/>
    <property type="evidence" value="ECO:0007669"/>
    <property type="project" value="UniProtKB-KW"/>
</dbReference>
<name>A0A2T7NMF8_POMCA</name>
<evidence type="ECO:0000256" key="5">
    <source>
        <dbReference type="ARBA" id="ARBA00016066"/>
    </source>
</evidence>
<dbReference type="PANTHER" id="PTHR12830:SF9">
    <property type="entry name" value="ANAPHASE-PROMOTING COMPLEX SUBUNIT 5"/>
    <property type="match status" value="1"/>
</dbReference>
<reference evidence="21 22" key="1">
    <citation type="submission" date="2018-04" db="EMBL/GenBank/DDBJ databases">
        <title>The genome of golden apple snail Pomacea canaliculata provides insight into stress tolerance and invasive adaptation.</title>
        <authorList>
            <person name="Liu C."/>
            <person name="Liu B."/>
            <person name="Ren Y."/>
            <person name="Zhang Y."/>
            <person name="Wang H."/>
            <person name="Li S."/>
            <person name="Jiang F."/>
            <person name="Yin L."/>
            <person name="Zhang G."/>
            <person name="Qian W."/>
            <person name="Fan W."/>
        </authorList>
    </citation>
    <scope>NUCLEOTIDE SEQUENCE [LARGE SCALE GENOMIC DNA]</scope>
    <source>
        <strain evidence="21">SZHN2017</strain>
        <tissue evidence="21">Muscle</tissue>
    </source>
</reference>
<dbReference type="Pfam" id="PF21371">
    <property type="entry name" value="Apc5_N"/>
    <property type="match status" value="1"/>
</dbReference>